<comment type="caution">
    <text evidence="1">The sequence shown here is derived from an EMBL/GenBank/DDBJ whole genome shotgun (WGS) entry which is preliminary data.</text>
</comment>
<dbReference type="SUPFAM" id="SSF53756">
    <property type="entry name" value="UDP-Glycosyltransferase/glycogen phosphorylase"/>
    <property type="match status" value="1"/>
</dbReference>
<keyword evidence="2" id="KW-1185">Reference proteome</keyword>
<dbReference type="AlphaFoldDB" id="A0A9X0WBX6"/>
<dbReference type="Gene3D" id="3.40.50.2000">
    <property type="entry name" value="Glycogen Phosphorylase B"/>
    <property type="match status" value="1"/>
</dbReference>
<gene>
    <name evidence="1" type="ORF">CKO42_19800</name>
</gene>
<organism evidence="1 2">
    <name type="scientific">Lamprobacter modestohalophilus</name>
    <dbReference type="NCBI Taxonomy" id="1064514"/>
    <lineage>
        <taxon>Bacteria</taxon>
        <taxon>Pseudomonadati</taxon>
        <taxon>Pseudomonadota</taxon>
        <taxon>Gammaproteobacteria</taxon>
        <taxon>Chromatiales</taxon>
        <taxon>Chromatiaceae</taxon>
        <taxon>Lamprobacter</taxon>
    </lineage>
</organism>
<evidence type="ECO:0008006" key="3">
    <source>
        <dbReference type="Google" id="ProtNLM"/>
    </source>
</evidence>
<proteinExistence type="predicted"/>
<dbReference type="Proteomes" id="UP001138768">
    <property type="component" value="Unassembled WGS sequence"/>
</dbReference>
<sequence length="255" mass="29755">MNKRNLLVKLIRLKPHLHGRLYGWLWEIVWPLVREPDGLPSRYRLHIPVPWRTWTRRSREEAEAVIGLEQTNRIRIIWASRSVFFKRPWVFFNLIRAFLPWSSEYEFVVVTNHLEQQKKKFEDCCEGLNIKWFDMFDNPEGYEAAFQASDLAIFPAAGSVTGLMFKECVANGIPAACTVAPEDIILHTLFEKNKDFLEIDETDFTESAERIRKAVSDKSHVKIAERALERIRTTQPSQDEFGGVCSDFLVNLVDR</sequence>
<accession>A0A9X0WBX6</accession>
<name>A0A9X0WBX6_9GAMM</name>
<dbReference type="EMBL" id="NRRY01000044">
    <property type="protein sequence ID" value="MBK1620631.1"/>
    <property type="molecule type" value="Genomic_DNA"/>
</dbReference>
<evidence type="ECO:0000313" key="2">
    <source>
        <dbReference type="Proteomes" id="UP001138768"/>
    </source>
</evidence>
<protein>
    <recommendedName>
        <fullName evidence="3">Glycosyltransferase</fullName>
    </recommendedName>
</protein>
<dbReference type="RefSeq" id="WP_200247815.1">
    <property type="nucleotide sequence ID" value="NZ_NRRY01000044.1"/>
</dbReference>
<evidence type="ECO:0000313" key="1">
    <source>
        <dbReference type="EMBL" id="MBK1620631.1"/>
    </source>
</evidence>
<dbReference type="CDD" id="cd01635">
    <property type="entry name" value="Glycosyltransferase_GTB-type"/>
    <property type="match status" value="1"/>
</dbReference>
<reference evidence="1 2" key="1">
    <citation type="journal article" date="2020" name="Microorganisms">
        <title>Osmotic Adaptation and Compatible Solute Biosynthesis of Phototrophic Bacteria as Revealed from Genome Analyses.</title>
        <authorList>
            <person name="Imhoff J.F."/>
            <person name="Rahn T."/>
            <person name="Kunzel S."/>
            <person name="Keller A."/>
            <person name="Neulinger S.C."/>
        </authorList>
    </citation>
    <scope>NUCLEOTIDE SEQUENCE [LARGE SCALE GENOMIC DNA]</scope>
    <source>
        <strain evidence="1 2">DSM 25653</strain>
    </source>
</reference>